<dbReference type="PANTHER" id="PTHR44591">
    <property type="entry name" value="STRESS RESPONSE REGULATOR PROTEIN 1"/>
    <property type="match status" value="1"/>
</dbReference>
<comment type="caution">
    <text evidence="4">The sequence shown here is derived from an EMBL/GenBank/DDBJ whole genome shotgun (WGS) entry which is preliminary data.</text>
</comment>
<feature type="domain" description="Response regulatory" evidence="3">
    <location>
        <begin position="3"/>
        <end position="117"/>
    </location>
</feature>
<dbReference type="SMART" id="SM00448">
    <property type="entry name" value="REC"/>
    <property type="match status" value="1"/>
</dbReference>
<dbReference type="PROSITE" id="PS50110">
    <property type="entry name" value="RESPONSE_REGULATORY"/>
    <property type="match status" value="1"/>
</dbReference>
<protein>
    <submittedName>
        <fullName evidence="4">ANTAR domain-containing response regulator</fullName>
    </submittedName>
</protein>
<dbReference type="Gene3D" id="3.40.50.2300">
    <property type="match status" value="1"/>
</dbReference>
<accession>A0ABV6FKS5</accession>
<dbReference type="InterPro" id="IPR050595">
    <property type="entry name" value="Bact_response_regulator"/>
</dbReference>
<name>A0ABV6FKS5_9BURK</name>
<reference evidence="4 5" key="1">
    <citation type="submission" date="2024-09" db="EMBL/GenBank/DDBJ databases">
        <authorList>
            <person name="Sun Q."/>
            <person name="Mori K."/>
        </authorList>
    </citation>
    <scope>NUCLEOTIDE SEQUENCE [LARGE SCALE GENOMIC DNA]</scope>
    <source>
        <strain evidence="4 5">CCM 7792</strain>
    </source>
</reference>
<dbReference type="SUPFAM" id="SSF52172">
    <property type="entry name" value="CheY-like"/>
    <property type="match status" value="1"/>
</dbReference>
<dbReference type="Proteomes" id="UP001589773">
    <property type="component" value="Unassembled WGS sequence"/>
</dbReference>
<keyword evidence="5" id="KW-1185">Reference proteome</keyword>
<evidence type="ECO:0000313" key="5">
    <source>
        <dbReference type="Proteomes" id="UP001589773"/>
    </source>
</evidence>
<keyword evidence="1" id="KW-0597">Phosphoprotein</keyword>
<evidence type="ECO:0000259" key="3">
    <source>
        <dbReference type="PROSITE" id="PS50110"/>
    </source>
</evidence>
<dbReference type="RefSeq" id="WP_379681413.1">
    <property type="nucleotide sequence ID" value="NZ_JBHLWP010000019.1"/>
</dbReference>
<sequence length="132" mass="14009">MLKAVIVDGSAIARGLLNTVLTDGGYEVVAQTHTGQLGYGLAIKHRPQIVCIAREQVEDGSRVVEELRIHLPKALIFMVSGTLDAPTIQASLARGVHGFIVKPFKADAVLKTIRNTVIAFVKKQQGGAGNPG</sequence>
<evidence type="ECO:0000256" key="2">
    <source>
        <dbReference type="PROSITE-ProRule" id="PRU00169"/>
    </source>
</evidence>
<gene>
    <name evidence="4" type="ORF">ACFFJK_19785</name>
</gene>
<dbReference type="EMBL" id="JBHLWP010000019">
    <property type="protein sequence ID" value="MFC0254140.1"/>
    <property type="molecule type" value="Genomic_DNA"/>
</dbReference>
<evidence type="ECO:0000256" key="1">
    <source>
        <dbReference type="ARBA" id="ARBA00022553"/>
    </source>
</evidence>
<dbReference type="InterPro" id="IPR011006">
    <property type="entry name" value="CheY-like_superfamily"/>
</dbReference>
<evidence type="ECO:0000313" key="4">
    <source>
        <dbReference type="EMBL" id="MFC0254140.1"/>
    </source>
</evidence>
<dbReference type="InterPro" id="IPR001789">
    <property type="entry name" value="Sig_transdc_resp-reg_receiver"/>
</dbReference>
<comment type="caution">
    <text evidence="2">Lacks conserved residue(s) required for the propagation of feature annotation.</text>
</comment>
<proteinExistence type="predicted"/>
<dbReference type="PANTHER" id="PTHR44591:SF3">
    <property type="entry name" value="RESPONSE REGULATORY DOMAIN-CONTAINING PROTEIN"/>
    <property type="match status" value="1"/>
</dbReference>
<dbReference type="Pfam" id="PF00072">
    <property type="entry name" value="Response_reg"/>
    <property type="match status" value="1"/>
</dbReference>
<organism evidence="4 5">
    <name type="scientific">Massilia consociata</name>
    <dbReference type="NCBI Taxonomy" id="760117"/>
    <lineage>
        <taxon>Bacteria</taxon>
        <taxon>Pseudomonadati</taxon>
        <taxon>Pseudomonadota</taxon>
        <taxon>Betaproteobacteria</taxon>
        <taxon>Burkholderiales</taxon>
        <taxon>Oxalobacteraceae</taxon>
        <taxon>Telluria group</taxon>
        <taxon>Massilia</taxon>
    </lineage>
</organism>